<keyword evidence="1" id="KW-0430">Lectin</keyword>
<dbReference type="CDD" id="cd03590">
    <property type="entry name" value="CLECT_DC-SIGN_like"/>
    <property type="match status" value="1"/>
</dbReference>
<dbReference type="PANTHER" id="PTHR22803">
    <property type="entry name" value="MANNOSE, PHOSPHOLIPASE, LECTIN RECEPTOR RELATED"/>
    <property type="match status" value="1"/>
</dbReference>
<evidence type="ECO:0000256" key="1">
    <source>
        <dbReference type="ARBA" id="ARBA00022734"/>
    </source>
</evidence>
<dbReference type="Ensembl" id="ENSSLDT00000027876.1">
    <property type="protein sequence ID" value="ENSSLDP00000027042.1"/>
    <property type="gene ID" value="ENSSLDG00000021010.1"/>
</dbReference>
<dbReference type="GeneTree" id="ENSGT01030000234575"/>
<evidence type="ECO:0000256" key="3">
    <source>
        <dbReference type="SAM" id="Phobius"/>
    </source>
</evidence>
<dbReference type="RefSeq" id="XP_023273039.1">
    <property type="nucleotide sequence ID" value="XM_023417271.1"/>
</dbReference>
<evidence type="ECO:0000259" key="4">
    <source>
        <dbReference type="PROSITE" id="PS50041"/>
    </source>
</evidence>
<reference evidence="5" key="1">
    <citation type="submission" date="2025-08" db="UniProtKB">
        <authorList>
            <consortium name="Ensembl"/>
        </authorList>
    </citation>
    <scope>IDENTIFICATION</scope>
</reference>
<dbReference type="KEGG" id="slal:111663180"/>
<dbReference type="InterPro" id="IPR016187">
    <property type="entry name" value="CTDL_fold"/>
</dbReference>
<keyword evidence="6" id="KW-1185">Reference proteome</keyword>
<keyword evidence="3" id="KW-0472">Membrane</keyword>
<feature type="transmembrane region" description="Helical" evidence="3">
    <location>
        <begin position="36"/>
        <end position="61"/>
    </location>
</feature>
<evidence type="ECO:0000256" key="2">
    <source>
        <dbReference type="SAM" id="Coils"/>
    </source>
</evidence>
<proteinExistence type="predicted"/>
<dbReference type="InterPro" id="IPR001304">
    <property type="entry name" value="C-type_lectin-like"/>
</dbReference>
<sequence length="306" mass="34774">MISNEEGSRDGKQFQHSTRSEGSVSTIRVGSRNLPLYPLVIVCLGLLNTILLLISIVIGIYCGKVSEESTHHQVGLTEQSLLVEVNQLLIIKNEALMAQKTAEQKLQQALRRHQQLKLQLEQNKTVSDRFERQLETLRVEKATLESKSSDLLENCGRCPPGWLLLNTSCYFHAKKPSNPPMTWRSSRTDCISRGADLAVIDTWEEQVNIFEHLVKQESRWSRSSWKSSVGIWIGLTDIQTEGTWVWVNNVILDGGYWMQGEPNNDQADIEDCAALRNKENTMRTWFGVNCQVRKEWLCEMAPSNSG</sequence>
<dbReference type="SUPFAM" id="SSF56436">
    <property type="entry name" value="C-type lectin-like"/>
    <property type="match status" value="1"/>
</dbReference>
<keyword evidence="3" id="KW-1133">Transmembrane helix</keyword>
<dbReference type="GO" id="GO:0030246">
    <property type="term" value="F:carbohydrate binding"/>
    <property type="evidence" value="ECO:0007669"/>
    <property type="project" value="UniProtKB-KW"/>
</dbReference>
<dbReference type="AlphaFoldDB" id="A0A3B4YBX5"/>
<dbReference type="OrthoDB" id="538816at2759"/>
<accession>A0A3B4YBX5</accession>
<feature type="domain" description="C-type lectin" evidence="4">
    <location>
        <begin position="165"/>
        <end position="299"/>
    </location>
</feature>
<feature type="coiled-coil region" evidence="2">
    <location>
        <begin position="92"/>
        <end position="154"/>
    </location>
</feature>
<organism evidence="5 6">
    <name type="scientific">Seriola lalandi dorsalis</name>
    <dbReference type="NCBI Taxonomy" id="1841481"/>
    <lineage>
        <taxon>Eukaryota</taxon>
        <taxon>Metazoa</taxon>
        <taxon>Chordata</taxon>
        <taxon>Craniata</taxon>
        <taxon>Vertebrata</taxon>
        <taxon>Euteleostomi</taxon>
        <taxon>Actinopterygii</taxon>
        <taxon>Neopterygii</taxon>
        <taxon>Teleostei</taxon>
        <taxon>Neoteleostei</taxon>
        <taxon>Acanthomorphata</taxon>
        <taxon>Carangaria</taxon>
        <taxon>Carangiformes</taxon>
        <taxon>Carangidae</taxon>
        <taxon>Seriola</taxon>
    </lineage>
</organism>
<protein>
    <submittedName>
        <fullName evidence="5">CD209 antigen-like</fullName>
    </submittedName>
</protein>
<keyword evidence="2" id="KW-0175">Coiled coil</keyword>
<reference evidence="5" key="2">
    <citation type="submission" date="2025-09" db="UniProtKB">
        <authorList>
            <consortium name="Ensembl"/>
        </authorList>
    </citation>
    <scope>IDENTIFICATION</scope>
</reference>
<keyword evidence="3" id="KW-0812">Transmembrane</keyword>
<evidence type="ECO:0000313" key="5">
    <source>
        <dbReference type="Ensembl" id="ENSSLDP00000027042.1"/>
    </source>
</evidence>
<dbReference type="GeneID" id="111663180"/>
<dbReference type="STRING" id="1841481.ENSSLDP00000027042"/>
<dbReference type="Gene3D" id="3.10.100.10">
    <property type="entry name" value="Mannose-Binding Protein A, subunit A"/>
    <property type="match status" value="1"/>
</dbReference>
<name>A0A3B4YBX5_SERLL</name>
<evidence type="ECO:0000313" key="6">
    <source>
        <dbReference type="Proteomes" id="UP000261360"/>
    </source>
</evidence>
<dbReference type="PROSITE" id="PS50041">
    <property type="entry name" value="C_TYPE_LECTIN_2"/>
    <property type="match status" value="1"/>
</dbReference>
<dbReference type="Pfam" id="PF00059">
    <property type="entry name" value="Lectin_C"/>
    <property type="match status" value="1"/>
</dbReference>
<dbReference type="SMART" id="SM00034">
    <property type="entry name" value="CLECT"/>
    <property type="match status" value="1"/>
</dbReference>
<dbReference type="InterPro" id="IPR033989">
    <property type="entry name" value="CD209-like_CTLD"/>
</dbReference>
<dbReference type="Proteomes" id="UP000261360">
    <property type="component" value="Unplaced"/>
</dbReference>
<dbReference type="InterPro" id="IPR016186">
    <property type="entry name" value="C-type_lectin-like/link_sf"/>
</dbReference>
<dbReference type="InterPro" id="IPR050111">
    <property type="entry name" value="C-type_lectin/snaclec_domain"/>
</dbReference>